<dbReference type="GO" id="GO:0005657">
    <property type="term" value="C:replication fork"/>
    <property type="evidence" value="ECO:0007669"/>
    <property type="project" value="TreeGrafter"/>
</dbReference>
<gene>
    <name evidence="5" type="ORF">AKO1_004786</name>
</gene>
<dbReference type="InterPro" id="IPR013632">
    <property type="entry name" value="Rad51_C"/>
</dbReference>
<name>A0AAW2Z4M0_9EUKA</name>
<dbReference type="GO" id="GO:0003697">
    <property type="term" value="F:single-stranded DNA binding"/>
    <property type="evidence" value="ECO:0007669"/>
    <property type="project" value="TreeGrafter"/>
</dbReference>
<dbReference type="PANTHER" id="PTHR46456">
    <property type="entry name" value="DNA REPAIR PROTEIN RAD51 HOMOLOG 2"/>
    <property type="match status" value="1"/>
</dbReference>
<dbReference type="InterPro" id="IPR016467">
    <property type="entry name" value="DNA_recomb/repair_RecA-like"/>
</dbReference>
<proteinExistence type="predicted"/>
<protein>
    <submittedName>
        <fullName evidence="5">DNA repair protein RAD51</fullName>
    </submittedName>
</protein>
<dbReference type="InterPro" id="IPR003593">
    <property type="entry name" value="AAA+_ATPase"/>
</dbReference>
<dbReference type="SMART" id="SM00382">
    <property type="entry name" value="AAA"/>
    <property type="match status" value="1"/>
</dbReference>
<dbReference type="PANTHER" id="PTHR46456:SF1">
    <property type="entry name" value="DNA REPAIR PROTEIN RAD51 HOMOLOG 2"/>
    <property type="match status" value="1"/>
</dbReference>
<dbReference type="AlphaFoldDB" id="A0AAW2Z4M0"/>
<dbReference type="GO" id="GO:0000400">
    <property type="term" value="F:four-way junction DNA binding"/>
    <property type="evidence" value="ECO:0007669"/>
    <property type="project" value="TreeGrafter"/>
</dbReference>
<keyword evidence="1" id="KW-0547">Nucleotide-binding</keyword>
<dbReference type="GO" id="GO:0000724">
    <property type="term" value="P:double-strand break repair via homologous recombination"/>
    <property type="evidence" value="ECO:0007669"/>
    <property type="project" value="InterPro"/>
</dbReference>
<dbReference type="SUPFAM" id="SSF52540">
    <property type="entry name" value="P-loop containing nucleoside triphosphate hydrolases"/>
    <property type="match status" value="1"/>
</dbReference>
<dbReference type="PROSITE" id="PS50162">
    <property type="entry name" value="RECA_2"/>
    <property type="match status" value="1"/>
</dbReference>
<keyword evidence="2" id="KW-0067">ATP-binding</keyword>
<organism evidence="5 6">
    <name type="scientific">Acrasis kona</name>
    <dbReference type="NCBI Taxonomy" id="1008807"/>
    <lineage>
        <taxon>Eukaryota</taxon>
        <taxon>Discoba</taxon>
        <taxon>Heterolobosea</taxon>
        <taxon>Tetramitia</taxon>
        <taxon>Eutetramitia</taxon>
        <taxon>Acrasidae</taxon>
        <taxon>Acrasis</taxon>
    </lineage>
</organism>
<feature type="compositionally biased region" description="Basic and acidic residues" evidence="3">
    <location>
        <begin position="209"/>
        <end position="218"/>
    </location>
</feature>
<sequence>MKQIRRVKGLDDDIRKSLELNGFNYCPDVIDRTDYQLMERLNLNKAEAKDLTLTISRSIVQSIRKMSALKLRDNIQQNTYTHLCSGLPDLDQQLRGGIPCGTVTEIVGPRSCGKSTMAFNLALRVFDRETDSEDGIVFIDTQRSFDAARVVEMSKSISNNFTEDHLQRISIFNIQSVQDLIGLLNDMEEVIVSKNIKLIIVDSINALRDDSEREDKETNPSNNAAGSHLLGQQAATLKKLAEDFSIPVIVTNTMTKRMDSGYSNNKQVGTEYQVPALGLLWSHSVNTRLILQDSTFGHSEQRKIKIDKSPICGVCYIPFEITPLGLFQISNEEMVG</sequence>
<dbReference type="InterPro" id="IPR020588">
    <property type="entry name" value="RecA_ATP-bd"/>
</dbReference>
<comment type="caution">
    <text evidence="5">The sequence shown here is derived from an EMBL/GenBank/DDBJ whole genome shotgun (WGS) entry which is preliminary data.</text>
</comment>
<dbReference type="EMBL" id="JAOPGA020001028">
    <property type="protein sequence ID" value="KAL0484182.1"/>
    <property type="molecule type" value="Genomic_DNA"/>
</dbReference>
<feature type="region of interest" description="Disordered" evidence="3">
    <location>
        <begin position="209"/>
        <end position="228"/>
    </location>
</feature>
<dbReference type="Proteomes" id="UP001431209">
    <property type="component" value="Unassembled WGS sequence"/>
</dbReference>
<keyword evidence="6" id="KW-1185">Reference proteome</keyword>
<feature type="domain" description="RecA family profile 1" evidence="4">
    <location>
        <begin position="79"/>
        <end position="254"/>
    </location>
</feature>
<dbReference type="PIRSF" id="PIRSF005856">
    <property type="entry name" value="Rad51"/>
    <property type="match status" value="1"/>
</dbReference>
<dbReference type="GO" id="GO:0033063">
    <property type="term" value="C:Rad51B-Rad51C-Rad51D-XRCC2 complex"/>
    <property type="evidence" value="ECO:0007669"/>
    <property type="project" value="InterPro"/>
</dbReference>
<dbReference type="GO" id="GO:0140664">
    <property type="term" value="F:ATP-dependent DNA damage sensor activity"/>
    <property type="evidence" value="ECO:0007669"/>
    <property type="project" value="InterPro"/>
</dbReference>
<dbReference type="GO" id="GO:0003690">
    <property type="term" value="F:double-stranded DNA binding"/>
    <property type="evidence" value="ECO:0007669"/>
    <property type="project" value="TreeGrafter"/>
</dbReference>
<dbReference type="InterPro" id="IPR027417">
    <property type="entry name" value="P-loop_NTPase"/>
</dbReference>
<evidence type="ECO:0000313" key="5">
    <source>
        <dbReference type="EMBL" id="KAL0484182.1"/>
    </source>
</evidence>
<dbReference type="Gene3D" id="3.40.50.300">
    <property type="entry name" value="P-loop containing nucleotide triphosphate hydrolases"/>
    <property type="match status" value="1"/>
</dbReference>
<dbReference type="GO" id="GO:0005524">
    <property type="term" value="F:ATP binding"/>
    <property type="evidence" value="ECO:0007669"/>
    <property type="project" value="UniProtKB-KW"/>
</dbReference>
<dbReference type="InterPro" id="IPR030548">
    <property type="entry name" value="RAD51B"/>
</dbReference>
<evidence type="ECO:0000256" key="2">
    <source>
        <dbReference type="ARBA" id="ARBA00022840"/>
    </source>
</evidence>
<evidence type="ECO:0000256" key="3">
    <source>
        <dbReference type="SAM" id="MobiDB-lite"/>
    </source>
</evidence>
<dbReference type="Pfam" id="PF08423">
    <property type="entry name" value="Rad51"/>
    <property type="match status" value="1"/>
</dbReference>
<evidence type="ECO:0000256" key="1">
    <source>
        <dbReference type="ARBA" id="ARBA00022741"/>
    </source>
</evidence>
<evidence type="ECO:0000313" key="6">
    <source>
        <dbReference type="Proteomes" id="UP001431209"/>
    </source>
</evidence>
<reference evidence="5 6" key="1">
    <citation type="submission" date="2024-03" db="EMBL/GenBank/DDBJ databases">
        <title>The Acrasis kona genome and developmental transcriptomes reveal deep origins of eukaryotic multicellular pathways.</title>
        <authorList>
            <person name="Sheikh S."/>
            <person name="Fu C.-J."/>
            <person name="Brown M.W."/>
            <person name="Baldauf S.L."/>
        </authorList>
    </citation>
    <scope>NUCLEOTIDE SEQUENCE [LARGE SCALE GENOMIC DNA]</scope>
    <source>
        <strain evidence="5 6">ATCC MYA-3509</strain>
    </source>
</reference>
<evidence type="ECO:0000259" key="4">
    <source>
        <dbReference type="PROSITE" id="PS50162"/>
    </source>
</evidence>
<accession>A0AAW2Z4M0</accession>